<evidence type="ECO:0000313" key="7">
    <source>
        <dbReference type="EMBL" id="ORY66759.1"/>
    </source>
</evidence>
<dbReference type="PANTHER" id="PTHR12183">
    <property type="entry name" value="MITOCHONDRIAL UBIQUITIN LIGASE ACTIVATOR OF NFKB 1"/>
    <property type="match status" value="1"/>
</dbReference>
<evidence type="ECO:0000259" key="6">
    <source>
        <dbReference type="PROSITE" id="PS50089"/>
    </source>
</evidence>
<reference evidence="7 8" key="1">
    <citation type="submission" date="2016-08" db="EMBL/GenBank/DDBJ databases">
        <title>A Parts List for Fungal Cellulosomes Revealed by Comparative Genomics.</title>
        <authorList>
            <consortium name="DOE Joint Genome Institute"/>
            <person name="Haitjema C.H."/>
            <person name="Gilmore S.P."/>
            <person name="Henske J.K."/>
            <person name="Solomon K.V."/>
            <person name="De Groot R."/>
            <person name="Kuo A."/>
            <person name="Mondo S.J."/>
            <person name="Salamov A.A."/>
            <person name="Labutti K."/>
            <person name="Zhao Z."/>
            <person name="Chiniquy J."/>
            <person name="Barry K."/>
            <person name="Brewer H.M."/>
            <person name="Purvine S.O."/>
            <person name="Wright A.T."/>
            <person name="Boxma B."/>
            <person name="Van Alen T."/>
            <person name="Hackstein J.H."/>
            <person name="Baker S.E."/>
            <person name="Grigoriev I.V."/>
            <person name="O'Malley M.A."/>
        </authorList>
    </citation>
    <scope>NUCLEOTIDE SEQUENCE [LARGE SCALE GENOMIC DNA]</scope>
    <source>
        <strain evidence="7 8">G1</strain>
    </source>
</reference>
<evidence type="ECO:0000256" key="1">
    <source>
        <dbReference type="ARBA" id="ARBA00022723"/>
    </source>
</evidence>
<dbReference type="GO" id="GO:0016567">
    <property type="term" value="P:protein ubiquitination"/>
    <property type="evidence" value="ECO:0007669"/>
    <property type="project" value="TreeGrafter"/>
</dbReference>
<dbReference type="InterPro" id="IPR051652">
    <property type="entry name" value="MDM2_MDM4_MUL1"/>
</dbReference>
<gene>
    <name evidence="7" type="ORF">LY90DRAFT_700644</name>
</gene>
<keyword evidence="5" id="KW-0812">Transmembrane</keyword>
<evidence type="ECO:0000256" key="3">
    <source>
        <dbReference type="ARBA" id="ARBA00022833"/>
    </source>
</evidence>
<dbReference type="GO" id="GO:0004842">
    <property type="term" value="F:ubiquitin-protein transferase activity"/>
    <property type="evidence" value="ECO:0007669"/>
    <property type="project" value="TreeGrafter"/>
</dbReference>
<keyword evidence="1" id="KW-0479">Metal-binding</keyword>
<evidence type="ECO:0000256" key="2">
    <source>
        <dbReference type="ARBA" id="ARBA00022771"/>
    </source>
</evidence>
<evidence type="ECO:0000256" key="5">
    <source>
        <dbReference type="SAM" id="Phobius"/>
    </source>
</evidence>
<proteinExistence type="predicted"/>
<dbReference type="EMBL" id="MCOG01000050">
    <property type="protein sequence ID" value="ORY66759.1"/>
    <property type="molecule type" value="Genomic_DNA"/>
</dbReference>
<evidence type="ECO:0000313" key="8">
    <source>
        <dbReference type="Proteomes" id="UP000193920"/>
    </source>
</evidence>
<dbReference type="SUPFAM" id="SSF57850">
    <property type="entry name" value="RING/U-box"/>
    <property type="match status" value="1"/>
</dbReference>
<keyword evidence="5" id="KW-1133">Transmembrane helix</keyword>
<dbReference type="Pfam" id="PF13920">
    <property type="entry name" value="zf-C3HC4_3"/>
    <property type="match status" value="1"/>
</dbReference>
<feature type="domain" description="RING-type" evidence="6">
    <location>
        <begin position="91"/>
        <end position="131"/>
    </location>
</feature>
<dbReference type="OrthoDB" id="2127714at2759"/>
<comment type="caution">
    <text evidence="7">The sequence shown here is derived from an EMBL/GenBank/DDBJ whole genome shotgun (WGS) entry which is preliminary data.</text>
</comment>
<feature type="transmembrane region" description="Helical" evidence="5">
    <location>
        <begin position="20"/>
        <end position="40"/>
    </location>
</feature>
<sequence length="143" mass="16164">MTDSREEIRRKNKKVVKNVLKTVAGIGIATVATVGIISSLQKDKVIEEQKCTIDERDKEIEYLQGKEENGENEINDRKERELKIKNGEIICKVCHSSKVTEILVPCGHYAVCSSCITKLKTNNISKCPICKRRIDKAIKLYVS</sequence>
<evidence type="ECO:0000256" key="4">
    <source>
        <dbReference type="PROSITE-ProRule" id="PRU00175"/>
    </source>
</evidence>
<keyword evidence="5" id="KW-0472">Membrane</keyword>
<organism evidence="7 8">
    <name type="scientific">Neocallimastix californiae</name>
    <dbReference type="NCBI Taxonomy" id="1754190"/>
    <lineage>
        <taxon>Eukaryota</taxon>
        <taxon>Fungi</taxon>
        <taxon>Fungi incertae sedis</taxon>
        <taxon>Chytridiomycota</taxon>
        <taxon>Chytridiomycota incertae sedis</taxon>
        <taxon>Neocallimastigomycetes</taxon>
        <taxon>Neocallimastigales</taxon>
        <taxon>Neocallimastigaceae</taxon>
        <taxon>Neocallimastix</taxon>
    </lineage>
</organism>
<name>A0A1Y2E5G0_9FUNG</name>
<keyword evidence="8" id="KW-1185">Reference proteome</keyword>
<keyword evidence="2 4" id="KW-0863">Zinc-finger</keyword>
<dbReference type="PANTHER" id="PTHR12183:SF32">
    <property type="entry name" value="MITOCHONDRIAL E3 UBIQUITIN PROTEIN LIGASE 1"/>
    <property type="match status" value="1"/>
</dbReference>
<protein>
    <recommendedName>
        <fullName evidence="6">RING-type domain-containing protein</fullName>
    </recommendedName>
</protein>
<dbReference type="Proteomes" id="UP000193920">
    <property type="component" value="Unassembled WGS sequence"/>
</dbReference>
<dbReference type="STRING" id="1754190.A0A1Y2E5G0"/>
<dbReference type="GO" id="GO:0008270">
    <property type="term" value="F:zinc ion binding"/>
    <property type="evidence" value="ECO:0007669"/>
    <property type="project" value="UniProtKB-KW"/>
</dbReference>
<dbReference type="InterPro" id="IPR001841">
    <property type="entry name" value="Znf_RING"/>
</dbReference>
<accession>A0A1Y2E5G0</accession>
<dbReference type="PROSITE" id="PS50089">
    <property type="entry name" value="ZF_RING_2"/>
    <property type="match status" value="1"/>
</dbReference>
<dbReference type="InterPro" id="IPR013083">
    <property type="entry name" value="Znf_RING/FYVE/PHD"/>
</dbReference>
<dbReference type="Gene3D" id="3.30.40.10">
    <property type="entry name" value="Zinc/RING finger domain, C3HC4 (zinc finger)"/>
    <property type="match status" value="1"/>
</dbReference>
<dbReference type="SMART" id="SM00184">
    <property type="entry name" value="RING"/>
    <property type="match status" value="1"/>
</dbReference>
<keyword evidence="3" id="KW-0862">Zinc</keyword>
<dbReference type="AlphaFoldDB" id="A0A1Y2E5G0"/>